<gene>
    <name evidence="9" type="ORF">SAMN05192532_102366</name>
</gene>
<dbReference type="NCBIfam" id="TIGR01910">
    <property type="entry name" value="DapE-ArgE"/>
    <property type="match status" value="1"/>
</dbReference>
<evidence type="ECO:0000256" key="4">
    <source>
        <dbReference type="ARBA" id="ARBA00022723"/>
    </source>
</evidence>
<dbReference type="InterPro" id="IPR002933">
    <property type="entry name" value="Peptidase_M20"/>
</dbReference>
<keyword evidence="7" id="KW-0170">Cobalt</keyword>
<dbReference type="Proteomes" id="UP000199516">
    <property type="component" value="Unassembled WGS sequence"/>
</dbReference>
<dbReference type="GO" id="GO:0016787">
    <property type="term" value="F:hydrolase activity"/>
    <property type="evidence" value="ECO:0007669"/>
    <property type="project" value="UniProtKB-KW"/>
</dbReference>
<evidence type="ECO:0000259" key="8">
    <source>
        <dbReference type="Pfam" id="PF07687"/>
    </source>
</evidence>
<dbReference type="EMBL" id="FONT01000002">
    <property type="protein sequence ID" value="SFE56773.1"/>
    <property type="molecule type" value="Genomic_DNA"/>
</dbReference>
<dbReference type="STRING" id="930128.SAMN05192532_102366"/>
<dbReference type="InterPro" id="IPR050072">
    <property type="entry name" value="Peptidase_M20A"/>
</dbReference>
<comment type="similarity">
    <text evidence="3">Belongs to the peptidase M20A family.</text>
</comment>
<dbReference type="RefSeq" id="WP_091658828.1">
    <property type="nucleotide sequence ID" value="NZ_FONT01000002.1"/>
</dbReference>
<keyword evidence="5" id="KW-0378">Hydrolase</keyword>
<evidence type="ECO:0000313" key="9">
    <source>
        <dbReference type="EMBL" id="SFE56773.1"/>
    </source>
</evidence>
<dbReference type="Gene3D" id="3.30.70.360">
    <property type="match status" value="1"/>
</dbReference>
<evidence type="ECO:0000256" key="2">
    <source>
        <dbReference type="ARBA" id="ARBA00001947"/>
    </source>
</evidence>
<sequence length="421" mass="46347">MDYKTQIRDYIHSSKEDYLTFFQKTIQEASTVGKEQGVQELIAGRLQEAGLDVDMWDLSYEELSKSSFFNSTRTSFEGSPNVAAVWKGTGDGPSLILNGHVDVVPEGDLSDWNADPFSGKIEDGKVYGRGTTDMKGGNLSSLIALETLMKLGIRLKGDVIFQSVVEEESGGSGTLSCIQRGYKADVALIPEPSQMRIFPKQQGSCWFRVKVQGVSAHGGTRYEGVSAIEKGWHVFREIQSLEKRRNDRITDPLYDSNPIPIPINIGKFEGGYFPSAVPDKVVIEGRMGIAPGETIEEAQQEFENVMKDLAKEDSYFNDKPVEVEWFGLRLPPGNCPLDHDLIKHLSTHYEAMKGEKPDVAGSTWGTDGGLFTQAADIPAVIFGPGTTAMAHFANEYVEIDSMFETAEIMALAIIDYCGLAE</sequence>
<dbReference type="InterPro" id="IPR010182">
    <property type="entry name" value="ArgE/DapE"/>
</dbReference>
<protein>
    <submittedName>
        <fullName evidence="9">4-acetamidobutyryl-CoA deacetylase</fullName>
    </submittedName>
</protein>
<dbReference type="SUPFAM" id="SSF53187">
    <property type="entry name" value="Zn-dependent exopeptidases"/>
    <property type="match status" value="1"/>
</dbReference>
<evidence type="ECO:0000256" key="7">
    <source>
        <dbReference type="ARBA" id="ARBA00023285"/>
    </source>
</evidence>
<dbReference type="InterPro" id="IPR011650">
    <property type="entry name" value="Peptidase_M20_dimer"/>
</dbReference>
<comment type="cofactor">
    <cofactor evidence="1">
        <name>Co(2+)</name>
        <dbReference type="ChEBI" id="CHEBI:48828"/>
    </cofactor>
</comment>
<proteinExistence type="inferred from homology"/>
<dbReference type="PANTHER" id="PTHR43808:SF25">
    <property type="entry name" value="PEPTIDASE M20 DIMERISATION DOMAIN-CONTAINING PROTEIN"/>
    <property type="match status" value="1"/>
</dbReference>
<dbReference type="Pfam" id="PF01546">
    <property type="entry name" value="Peptidase_M20"/>
    <property type="match status" value="1"/>
</dbReference>
<dbReference type="InterPro" id="IPR036264">
    <property type="entry name" value="Bact_exopeptidase_dim_dom"/>
</dbReference>
<dbReference type="AlphaFoldDB" id="A0A1I2BN89"/>
<evidence type="ECO:0000313" key="10">
    <source>
        <dbReference type="Proteomes" id="UP000199516"/>
    </source>
</evidence>
<dbReference type="OrthoDB" id="9792335at2"/>
<accession>A0A1I2BN89</accession>
<keyword evidence="6" id="KW-0862">Zinc</keyword>
<evidence type="ECO:0000256" key="1">
    <source>
        <dbReference type="ARBA" id="ARBA00001941"/>
    </source>
</evidence>
<comment type="cofactor">
    <cofactor evidence="2">
        <name>Zn(2+)</name>
        <dbReference type="ChEBI" id="CHEBI:29105"/>
    </cofactor>
</comment>
<keyword evidence="4" id="KW-0479">Metal-binding</keyword>
<keyword evidence="10" id="KW-1185">Reference proteome</keyword>
<dbReference type="SUPFAM" id="SSF55031">
    <property type="entry name" value="Bacterial exopeptidase dimerisation domain"/>
    <property type="match status" value="1"/>
</dbReference>
<dbReference type="Pfam" id="PF07687">
    <property type="entry name" value="M20_dimer"/>
    <property type="match status" value="1"/>
</dbReference>
<reference evidence="9 10" key="1">
    <citation type="submission" date="2016-10" db="EMBL/GenBank/DDBJ databases">
        <authorList>
            <person name="de Groot N.N."/>
        </authorList>
    </citation>
    <scope>NUCLEOTIDE SEQUENCE [LARGE SCALE GENOMIC DNA]</scope>
    <source>
        <strain evidence="9 10">DSM 23995</strain>
    </source>
</reference>
<evidence type="ECO:0000256" key="5">
    <source>
        <dbReference type="ARBA" id="ARBA00022801"/>
    </source>
</evidence>
<dbReference type="NCBIfam" id="NF005373">
    <property type="entry name" value="PRK06915.1"/>
    <property type="match status" value="1"/>
</dbReference>
<organism evidence="9 10">
    <name type="scientific">Alteribacillus iranensis</name>
    <dbReference type="NCBI Taxonomy" id="930128"/>
    <lineage>
        <taxon>Bacteria</taxon>
        <taxon>Bacillati</taxon>
        <taxon>Bacillota</taxon>
        <taxon>Bacilli</taxon>
        <taxon>Bacillales</taxon>
        <taxon>Bacillaceae</taxon>
        <taxon>Alteribacillus</taxon>
    </lineage>
</organism>
<evidence type="ECO:0000256" key="6">
    <source>
        <dbReference type="ARBA" id="ARBA00022833"/>
    </source>
</evidence>
<dbReference type="Gene3D" id="3.40.630.10">
    <property type="entry name" value="Zn peptidases"/>
    <property type="match status" value="1"/>
</dbReference>
<dbReference type="PANTHER" id="PTHR43808">
    <property type="entry name" value="ACETYLORNITHINE DEACETYLASE"/>
    <property type="match status" value="1"/>
</dbReference>
<feature type="domain" description="Peptidase M20 dimerisation" evidence="8">
    <location>
        <begin position="201"/>
        <end position="313"/>
    </location>
</feature>
<name>A0A1I2BN89_9BACI</name>
<dbReference type="GO" id="GO:0046872">
    <property type="term" value="F:metal ion binding"/>
    <property type="evidence" value="ECO:0007669"/>
    <property type="project" value="UniProtKB-KW"/>
</dbReference>
<evidence type="ECO:0000256" key="3">
    <source>
        <dbReference type="ARBA" id="ARBA00006247"/>
    </source>
</evidence>